<evidence type="ECO:0000256" key="5">
    <source>
        <dbReference type="ARBA" id="ARBA00008391"/>
    </source>
</evidence>
<sequence length="176" mass="19547">MTVEETLKSVIRDVPDFPKPGIIFKDITPIMLNPKVSEEILDHLVELYKDQHIDIIAGIESRGFLFGFPLAIRLGVPFVLIRKKGKLPYNKISHDYELEYGTSTIEMHVDAVKPGQRVLIHDDLLATGGSAAAAAHLIRKCGGEIAGFNFLVGLDFLEGKTKLKEFSNNIINLATY</sequence>
<dbReference type="SUPFAM" id="SSF53271">
    <property type="entry name" value="PRTase-like"/>
    <property type="match status" value="1"/>
</dbReference>
<dbReference type="GO" id="GO:0006168">
    <property type="term" value="P:adenine salvage"/>
    <property type="evidence" value="ECO:0007669"/>
    <property type="project" value="InterPro"/>
</dbReference>
<dbReference type="RefSeq" id="WP_163490323.1">
    <property type="nucleotide sequence ID" value="NZ_JACVEL010000003.1"/>
</dbReference>
<evidence type="ECO:0000256" key="8">
    <source>
        <dbReference type="ARBA" id="ARBA00022676"/>
    </source>
</evidence>
<evidence type="ECO:0000313" key="14">
    <source>
        <dbReference type="Proteomes" id="UP000652681"/>
    </source>
</evidence>
<dbReference type="GO" id="GO:0016208">
    <property type="term" value="F:AMP binding"/>
    <property type="evidence" value="ECO:0007669"/>
    <property type="project" value="TreeGrafter"/>
</dbReference>
<dbReference type="InterPro" id="IPR000836">
    <property type="entry name" value="PRTase_dom"/>
</dbReference>
<organism evidence="13 14">
    <name type="scientific">Taishania pollutisoli</name>
    <dbReference type="NCBI Taxonomy" id="2766479"/>
    <lineage>
        <taxon>Bacteria</taxon>
        <taxon>Pseudomonadati</taxon>
        <taxon>Bacteroidota</taxon>
        <taxon>Flavobacteriia</taxon>
        <taxon>Flavobacteriales</taxon>
        <taxon>Crocinitomicaceae</taxon>
        <taxon>Taishania</taxon>
    </lineage>
</organism>
<keyword evidence="8 11" id="KW-0328">Glycosyltransferase</keyword>
<comment type="subcellular location">
    <subcellularLocation>
        <location evidence="3 11">Cytoplasm</location>
    </subcellularLocation>
</comment>
<comment type="caution">
    <text evidence="13">The sequence shown here is derived from an EMBL/GenBank/DDBJ whole genome shotgun (WGS) entry which is preliminary data.</text>
</comment>
<dbReference type="FunFam" id="3.40.50.2020:FF:000021">
    <property type="entry name" value="Adenine phosphoribosyltransferase"/>
    <property type="match status" value="1"/>
</dbReference>
<evidence type="ECO:0000313" key="13">
    <source>
        <dbReference type="EMBL" id="MBC9811923.1"/>
    </source>
</evidence>
<evidence type="ECO:0000256" key="1">
    <source>
        <dbReference type="ARBA" id="ARBA00000868"/>
    </source>
</evidence>
<dbReference type="Gene3D" id="3.40.50.2020">
    <property type="match status" value="1"/>
</dbReference>
<keyword evidence="9 11" id="KW-0808">Transferase</keyword>
<dbReference type="NCBIfam" id="NF002634">
    <property type="entry name" value="PRK02304.1-3"/>
    <property type="match status" value="1"/>
</dbReference>
<dbReference type="PANTHER" id="PTHR32315:SF3">
    <property type="entry name" value="ADENINE PHOSPHORIBOSYLTRANSFERASE"/>
    <property type="match status" value="1"/>
</dbReference>
<dbReference type="CDD" id="cd06223">
    <property type="entry name" value="PRTases_typeI"/>
    <property type="match status" value="1"/>
</dbReference>
<dbReference type="InterPro" id="IPR005764">
    <property type="entry name" value="Ade_phspho_trans"/>
</dbReference>
<dbReference type="EC" id="2.4.2.7" evidence="6 11"/>
<evidence type="ECO:0000256" key="9">
    <source>
        <dbReference type="ARBA" id="ARBA00022679"/>
    </source>
</evidence>
<dbReference type="Proteomes" id="UP000652681">
    <property type="component" value="Unassembled WGS sequence"/>
</dbReference>
<evidence type="ECO:0000256" key="11">
    <source>
        <dbReference type="HAMAP-Rule" id="MF_00004"/>
    </source>
</evidence>
<dbReference type="EMBL" id="JACVEL010000003">
    <property type="protein sequence ID" value="MBC9811923.1"/>
    <property type="molecule type" value="Genomic_DNA"/>
</dbReference>
<comment type="function">
    <text evidence="2 11">Catalyzes a salvage reaction resulting in the formation of AMP, that is energically less costly than de novo synthesis.</text>
</comment>
<evidence type="ECO:0000256" key="4">
    <source>
        <dbReference type="ARBA" id="ARBA00004659"/>
    </source>
</evidence>
<evidence type="ECO:0000256" key="10">
    <source>
        <dbReference type="ARBA" id="ARBA00022726"/>
    </source>
</evidence>
<dbReference type="Pfam" id="PF00156">
    <property type="entry name" value="Pribosyltran"/>
    <property type="match status" value="1"/>
</dbReference>
<evidence type="ECO:0000259" key="12">
    <source>
        <dbReference type="Pfam" id="PF00156"/>
    </source>
</evidence>
<comment type="similarity">
    <text evidence="5 11">Belongs to the purine/pyrimidine phosphoribosyltransferase family.</text>
</comment>
<evidence type="ECO:0000256" key="7">
    <source>
        <dbReference type="ARBA" id="ARBA00022490"/>
    </source>
</evidence>
<dbReference type="InterPro" id="IPR029057">
    <property type="entry name" value="PRTase-like"/>
</dbReference>
<dbReference type="NCBIfam" id="TIGR01090">
    <property type="entry name" value="apt"/>
    <property type="match status" value="1"/>
</dbReference>
<comment type="pathway">
    <text evidence="4 11">Purine metabolism; AMP biosynthesis via salvage pathway; AMP from adenine: step 1/1.</text>
</comment>
<evidence type="ECO:0000256" key="6">
    <source>
        <dbReference type="ARBA" id="ARBA00011893"/>
    </source>
</evidence>
<dbReference type="GO" id="GO:0044209">
    <property type="term" value="P:AMP salvage"/>
    <property type="evidence" value="ECO:0007669"/>
    <property type="project" value="UniProtKB-UniRule"/>
</dbReference>
<gene>
    <name evidence="11" type="primary">apt</name>
    <name evidence="13" type="ORF">H9Y05_05475</name>
</gene>
<dbReference type="InterPro" id="IPR050054">
    <property type="entry name" value="UPRTase/APRTase"/>
</dbReference>
<evidence type="ECO:0000256" key="2">
    <source>
        <dbReference type="ARBA" id="ARBA00003968"/>
    </source>
</evidence>
<dbReference type="NCBIfam" id="NF002636">
    <property type="entry name" value="PRK02304.1-5"/>
    <property type="match status" value="1"/>
</dbReference>
<evidence type="ECO:0000256" key="3">
    <source>
        <dbReference type="ARBA" id="ARBA00004496"/>
    </source>
</evidence>
<accession>A0A8J6PB70</accession>
<comment type="catalytic activity">
    <reaction evidence="1 11">
        <text>AMP + diphosphate = 5-phospho-alpha-D-ribose 1-diphosphate + adenine</text>
        <dbReference type="Rhea" id="RHEA:16609"/>
        <dbReference type="ChEBI" id="CHEBI:16708"/>
        <dbReference type="ChEBI" id="CHEBI:33019"/>
        <dbReference type="ChEBI" id="CHEBI:58017"/>
        <dbReference type="ChEBI" id="CHEBI:456215"/>
        <dbReference type="EC" id="2.4.2.7"/>
    </reaction>
</comment>
<dbReference type="GO" id="GO:0006166">
    <property type="term" value="P:purine ribonucleoside salvage"/>
    <property type="evidence" value="ECO:0007669"/>
    <property type="project" value="UniProtKB-UniRule"/>
</dbReference>
<dbReference type="UniPathway" id="UPA00588">
    <property type="reaction ID" value="UER00646"/>
</dbReference>
<dbReference type="GO" id="GO:0005737">
    <property type="term" value="C:cytoplasm"/>
    <property type="evidence" value="ECO:0007669"/>
    <property type="project" value="UniProtKB-SubCell"/>
</dbReference>
<reference evidence="13" key="1">
    <citation type="submission" date="2020-09" db="EMBL/GenBank/DDBJ databases">
        <title>Taishania pollutisoli gen. nov., sp. nov., Isolated from Tetrabromobisphenol A-Contaminated Soil.</title>
        <authorList>
            <person name="Chen Q."/>
        </authorList>
    </citation>
    <scope>NUCLEOTIDE SEQUENCE</scope>
    <source>
        <strain evidence="13">CZZ-1</strain>
    </source>
</reference>
<dbReference type="HAMAP" id="MF_00004">
    <property type="entry name" value="Aden_phosphoribosyltr"/>
    <property type="match status" value="1"/>
</dbReference>
<keyword evidence="10 11" id="KW-0660">Purine salvage</keyword>
<feature type="domain" description="Phosphoribosyltransferase" evidence="12">
    <location>
        <begin position="40"/>
        <end position="151"/>
    </location>
</feature>
<proteinExistence type="inferred from homology"/>
<name>A0A8J6PB70_9FLAO</name>
<dbReference type="PANTHER" id="PTHR32315">
    <property type="entry name" value="ADENINE PHOSPHORIBOSYLTRANSFERASE"/>
    <property type="match status" value="1"/>
</dbReference>
<keyword evidence="7 11" id="KW-0963">Cytoplasm</keyword>
<dbReference type="GO" id="GO:0002055">
    <property type="term" value="F:adenine binding"/>
    <property type="evidence" value="ECO:0007669"/>
    <property type="project" value="TreeGrafter"/>
</dbReference>
<keyword evidence="14" id="KW-1185">Reference proteome</keyword>
<dbReference type="GO" id="GO:0003999">
    <property type="term" value="F:adenine phosphoribosyltransferase activity"/>
    <property type="evidence" value="ECO:0007669"/>
    <property type="project" value="UniProtKB-UniRule"/>
</dbReference>
<dbReference type="AlphaFoldDB" id="A0A8J6PB70"/>
<protein>
    <recommendedName>
        <fullName evidence="6 11">Adenine phosphoribosyltransferase</fullName>
        <shortName evidence="11">APRT</shortName>
        <ecNumber evidence="6 11">2.4.2.7</ecNumber>
    </recommendedName>
</protein>
<comment type="subunit">
    <text evidence="11">Homodimer.</text>
</comment>